<keyword evidence="12" id="KW-0807">Transducer</keyword>
<evidence type="ECO:0000256" key="2">
    <source>
        <dbReference type="ARBA" id="ARBA00011509"/>
    </source>
</evidence>
<dbReference type="GO" id="GO:0007218">
    <property type="term" value="P:neuropeptide signaling pathway"/>
    <property type="evidence" value="ECO:0007669"/>
    <property type="project" value="InterPro"/>
</dbReference>
<dbReference type="GO" id="GO:0043005">
    <property type="term" value="C:neuron projection"/>
    <property type="evidence" value="ECO:0007669"/>
    <property type="project" value="TreeGrafter"/>
</dbReference>
<evidence type="ECO:0000256" key="3">
    <source>
        <dbReference type="ARBA" id="ARBA00022022"/>
    </source>
</evidence>
<evidence type="ECO:0000256" key="1">
    <source>
        <dbReference type="ARBA" id="ARBA00004651"/>
    </source>
</evidence>
<evidence type="ECO:0000256" key="5">
    <source>
        <dbReference type="ARBA" id="ARBA00022692"/>
    </source>
</evidence>
<reference evidence="17" key="2">
    <citation type="submission" date="2025-09" db="UniProtKB">
        <authorList>
            <consortium name="Ensembl"/>
        </authorList>
    </citation>
    <scope>IDENTIFICATION</scope>
</reference>
<keyword evidence="6 15" id="KW-1133">Transmembrane helix</keyword>
<evidence type="ECO:0000256" key="7">
    <source>
        <dbReference type="ARBA" id="ARBA00023040"/>
    </source>
</evidence>
<keyword evidence="9" id="KW-1015">Disulfide bond</keyword>
<dbReference type="SUPFAM" id="SSF81321">
    <property type="entry name" value="Family A G protein-coupled receptor-like"/>
    <property type="match status" value="1"/>
</dbReference>
<keyword evidence="18" id="KW-1185">Reference proteome</keyword>
<feature type="transmembrane region" description="Helical" evidence="15">
    <location>
        <begin position="313"/>
        <end position="340"/>
    </location>
</feature>
<evidence type="ECO:0000256" key="4">
    <source>
        <dbReference type="ARBA" id="ARBA00022475"/>
    </source>
</evidence>
<evidence type="ECO:0000256" key="14">
    <source>
        <dbReference type="ARBA" id="ARBA00033115"/>
    </source>
</evidence>
<evidence type="ECO:0000256" key="8">
    <source>
        <dbReference type="ARBA" id="ARBA00023136"/>
    </source>
</evidence>
<organism evidence="17 18">
    <name type="scientific">Dicentrarchus labrax</name>
    <name type="common">European seabass</name>
    <name type="synonym">Morone labrax</name>
    <dbReference type="NCBI Taxonomy" id="13489"/>
    <lineage>
        <taxon>Eukaryota</taxon>
        <taxon>Metazoa</taxon>
        <taxon>Chordata</taxon>
        <taxon>Craniata</taxon>
        <taxon>Vertebrata</taxon>
        <taxon>Euteleostomi</taxon>
        <taxon>Actinopterygii</taxon>
        <taxon>Neopterygii</taxon>
        <taxon>Teleostei</taxon>
        <taxon>Neoteleostei</taxon>
        <taxon>Acanthomorphata</taxon>
        <taxon>Eupercaria</taxon>
        <taxon>Moronidae</taxon>
        <taxon>Dicentrarchus</taxon>
    </lineage>
</organism>
<dbReference type="OMA" id="PIRFKHV"/>
<dbReference type="GO" id="GO:0005886">
    <property type="term" value="C:plasma membrane"/>
    <property type="evidence" value="ECO:0007669"/>
    <property type="project" value="UniProtKB-SubCell"/>
</dbReference>
<name>A0A8P4KQ90_DICLA</name>
<dbReference type="PANTHER" id="PTHR24229:SF90">
    <property type="entry name" value="MELANIN-CONCENTRATING HORMONE RECEPTOR 1"/>
    <property type="match status" value="1"/>
</dbReference>
<dbReference type="RefSeq" id="XP_051243993.1">
    <property type="nucleotide sequence ID" value="XM_051388033.1"/>
</dbReference>
<dbReference type="GeneTree" id="ENSGT00940000154272"/>
<dbReference type="PRINTS" id="PR01783">
    <property type="entry name" value="MCHRECEPTOR"/>
</dbReference>
<keyword evidence="7" id="KW-0297">G-protein coupled receptor</keyword>
<proteinExistence type="predicted"/>
<dbReference type="PRINTS" id="PR01507">
    <property type="entry name" value="MCH1RECEPTOR"/>
</dbReference>
<evidence type="ECO:0000256" key="9">
    <source>
        <dbReference type="ARBA" id="ARBA00023157"/>
    </source>
</evidence>
<evidence type="ECO:0000256" key="13">
    <source>
        <dbReference type="ARBA" id="ARBA00032830"/>
    </source>
</evidence>
<comment type="subunit">
    <text evidence="2">Interacts with NCDN.</text>
</comment>
<dbReference type="InterPro" id="IPR017452">
    <property type="entry name" value="GPCR_Rhodpsn_7TM"/>
</dbReference>
<dbReference type="PANTHER" id="PTHR24229">
    <property type="entry name" value="NEUROPEPTIDES RECEPTOR"/>
    <property type="match status" value="1"/>
</dbReference>
<keyword evidence="5 15" id="KW-0812">Transmembrane</keyword>
<keyword evidence="4" id="KW-1003">Cell membrane</keyword>
<dbReference type="Ensembl" id="ENSDLAT00005083457.1">
    <property type="protein sequence ID" value="ENSDLAP00005077791.1"/>
    <property type="gene ID" value="ENSDLAG00005022410.2"/>
</dbReference>
<dbReference type="FunFam" id="1.20.1070.10:FF:000115">
    <property type="entry name" value="Melanin-concentrating hormone receptor 1"/>
    <property type="match status" value="1"/>
</dbReference>
<evidence type="ECO:0000259" key="16">
    <source>
        <dbReference type="PROSITE" id="PS50262"/>
    </source>
</evidence>
<evidence type="ECO:0000256" key="11">
    <source>
        <dbReference type="ARBA" id="ARBA00023180"/>
    </source>
</evidence>
<dbReference type="CDD" id="cd15338">
    <property type="entry name" value="7tmA_MCHR1"/>
    <property type="match status" value="1"/>
</dbReference>
<dbReference type="InterPro" id="IPR004047">
    <property type="entry name" value="MCHR1"/>
</dbReference>
<feature type="transmembrane region" description="Helical" evidence="15">
    <location>
        <begin position="72"/>
        <end position="92"/>
    </location>
</feature>
<dbReference type="GO" id="GO:0030273">
    <property type="term" value="F:melanin-concentrating hormone receptor activity"/>
    <property type="evidence" value="ECO:0007669"/>
    <property type="project" value="InterPro"/>
</dbReference>
<dbReference type="PROSITE" id="PS50262">
    <property type="entry name" value="G_PROTEIN_RECEP_F1_2"/>
    <property type="match status" value="1"/>
</dbReference>
<feature type="transmembrane region" description="Helical" evidence="15">
    <location>
        <begin position="184"/>
        <end position="207"/>
    </location>
</feature>
<keyword evidence="8 15" id="KW-0472">Membrane</keyword>
<feature type="transmembrane region" description="Helical" evidence="15">
    <location>
        <begin position="104"/>
        <end position="126"/>
    </location>
</feature>
<evidence type="ECO:0000256" key="10">
    <source>
        <dbReference type="ARBA" id="ARBA00023170"/>
    </source>
</evidence>
<dbReference type="GeneID" id="127356357"/>
<sequence>MLFLCLTELYFARLLNKSYHSFYNQTVLDKEHQELFGMDFSHISNSSFSSFSSPGNTEQEHEQYNNVLMPSIFGVICFFGIFGNCIVIYTIVKKTKFCSQQTVPDIFIFSLSIADLLFLLGMPFLIHQLVGNGSWCFGGTMCTVITALDSNSQIVSTYILTVMTLDRYLATVHPIRFKHVRTPFVAGAAVALVWVFSLVSITPVWMYTGLMRLKDGSVGCALLLPNPATDTYWFTLYQFFLAFALPWVVICGVFFKILQNMSATVAPLPQRSLRVRTRKVTRMAVAICVAFFTCWAPYYILQLAHLGVQRPTFAFLYAYNIAISMGYANSCINPFIYIVLSETFKRQFIVAIRPSHRGFRVAPTLADGSMSLRTAPDSSHPSHSHSSRELLQNMLPVTVAVH</sequence>
<dbReference type="Proteomes" id="UP000694389">
    <property type="component" value="Unassembled WGS sequence"/>
</dbReference>
<feature type="transmembrane region" description="Helical" evidence="15">
    <location>
        <begin position="236"/>
        <end position="259"/>
    </location>
</feature>
<feature type="transmembrane region" description="Helical" evidence="15">
    <location>
        <begin position="138"/>
        <end position="163"/>
    </location>
</feature>
<protein>
    <recommendedName>
        <fullName evidence="3">Melanin-concentrating hormone receptor 1</fullName>
    </recommendedName>
    <alternativeName>
        <fullName evidence="14">G-protein coupled receptor 24</fullName>
    </alternativeName>
    <alternativeName>
        <fullName evidence="13">MCH-1R</fullName>
    </alternativeName>
</protein>
<dbReference type="InterPro" id="IPR008361">
    <property type="entry name" value="MCH_rcpt"/>
</dbReference>
<feature type="transmembrane region" description="Helical" evidence="15">
    <location>
        <begin position="280"/>
        <end position="301"/>
    </location>
</feature>
<comment type="subcellular location">
    <subcellularLocation>
        <location evidence="1">Cell membrane</location>
        <topology evidence="1">Multi-pass membrane protein</topology>
    </subcellularLocation>
</comment>
<keyword evidence="11" id="KW-0325">Glycoprotein</keyword>
<evidence type="ECO:0000256" key="6">
    <source>
        <dbReference type="ARBA" id="ARBA00022989"/>
    </source>
</evidence>
<feature type="domain" description="G-protein coupled receptors family 1 profile" evidence="16">
    <location>
        <begin position="83"/>
        <end position="337"/>
    </location>
</feature>
<dbReference type="AlphaFoldDB" id="A0A8P4KQ90"/>
<evidence type="ECO:0000256" key="15">
    <source>
        <dbReference type="SAM" id="Phobius"/>
    </source>
</evidence>
<dbReference type="InterPro" id="IPR000276">
    <property type="entry name" value="GPCR_Rhodpsn"/>
</dbReference>
<dbReference type="GO" id="GO:0042923">
    <property type="term" value="F:neuropeptide binding"/>
    <property type="evidence" value="ECO:0007669"/>
    <property type="project" value="TreeGrafter"/>
</dbReference>
<evidence type="ECO:0000256" key="12">
    <source>
        <dbReference type="ARBA" id="ARBA00023224"/>
    </source>
</evidence>
<evidence type="ECO:0000313" key="17">
    <source>
        <dbReference type="Ensembl" id="ENSDLAP00005077791.1"/>
    </source>
</evidence>
<keyword evidence="10" id="KW-0675">Receptor</keyword>
<dbReference type="Gene3D" id="1.20.1070.10">
    <property type="entry name" value="Rhodopsin 7-helix transmembrane proteins"/>
    <property type="match status" value="1"/>
</dbReference>
<accession>A0A8P4KQ90</accession>
<gene>
    <name evidence="17" type="primary">LOC127356357</name>
</gene>
<dbReference type="Pfam" id="PF00001">
    <property type="entry name" value="7tm_1"/>
    <property type="match status" value="1"/>
</dbReference>
<evidence type="ECO:0000313" key="18">
    <source>
        <dbReference type="Proteomes" id="UP000694389"/>
    </source>
</evidence>
<dbReference type="PRINTS" id="PR00237">
    <property type="entry name" value="GPCRRHODOPSN"/>
</dbReference>
<reference evidence="17" key="1">
    <citation type="submission" date="2025-08" db="UniProtKB">
        <authorList>
            <consortium name="Ensembl"/>
        </authorList>
    </citation>
    <scope>IDENTIFICATION</scope>
</reference>
<dbReference type="OrthoDB" id="6076970at2759"/>